<keyword evidence="2 6" id="KW-0812">Transmembrane</keyword>
<feature type="transmembrane region" description="Helical" evidence="6">
    <location>
        <begin position="944"/>
        <end position="962"/>
    </location>
</feature>
<dbReference type="PANTHER" id="PTHR30071:SF1">
    <property type="entry name" value="CYTOCHROME B_B6 PROTEIN-RELATED"/>
    <property type="match status" value="1"/>
</dbReference>
<comment type="subcellular location">
    <subcellularLocation>
        <location evidence="1">Membrane</location>
        <topology evidence="1">Multi-pass membrane protein</topology>
    </subcellularLocation>
</comment>
<dbReference type="GO" id="GO:0005886">
    <property type="term" value="C:plasma membrane"/>
    <property type="evidence" value="ECO:0007669"/>
    <property type="project" value="TreeGrafter"/>
</dbReference>
<dbReference type="AlphaFoldDB" id="A0A1W1EDK8"/>
<feature type="transmembrane region" description="Helical" evidence="6">
    <location>
        <begin position="969"/>
        <end position="989"/>
    </location>
</feature>
<dbReference type="EMBL" id="FPKX01000034">
    <property type="protein sequence ID" value="SFZ98135.1"/>
    <property type="molecule type" value="Genomic_DNA"/>
</dbReference>
<feature type="transmembrane region" description="Helical" evidence="6">
    <location>
        <begin position="75"/>
        <end position="94"/>
    </location>
</feature>
<dbReference type="InterPro" id="IPR045062">
    <property type="entry name" value="Cyt_c_biogenesis_CcsA/CcmC"/>
</dbReference>
<feature type="transmembrane region" description="Helical" evidence="6">
    <location>
        <begin position="1009"/>
        <end position="1026"/>
    </location>
</feature>
<evidence type="ECO:0000256" key="4">
    <source>
        <dbReference type="ARBA" id="ARBA00022989"/>
    </source>
</evidence>
<dbReference type="InterPro" id="IPR007816">
    <property type="entry name" value="ResB-like_domain"/>
</dbReference>
<feature type="domain" description="Cytochrome c assembly protein" evidence="7">
    <location>
        <begin position="793"/>
        <end position="997"/>
    </location>
</feature>
<evidence type="ECO:0000256" key="1">
    <source>
        <dbReference type="ARBA" id="ARBA00004141"/>
    </source>
</evidence>
<evidence type="ECO:0000259" key="8">
    <source>
        <dbReference type="Pfam" id="PF05140"/>
    </source>
</evidence>
<dbReference type="Pfam" id="PF01578">
    <property type="entry name" value="Cytochrom_C_asm"/>
    <property type="match status" value="1"/>
</dbReference>
<evidence type="ECO:0000256" key="2">
    <source>
        <dbReference type="ARBA" id="ARBA00022692"/>
    </source>
</evidence>
<feature type="transmembrane region" description="Helical" evidence="6">
    <location>
        <begin position="46"/>
        <end position="63"/>
    </location>
</feature>
<feature type="transmembrane region" description="Helical" evidence="6">
    <location>
        <begin position="734"/>
        <end position="753"/>
    </location>
</feature>
<reference evidence="9" key="1">
    <citation type="submission" date="2016-10" db="EMBL/GenBank/DDBJ databases">
        <authorList>
            <person name="de Groot N.N."/>
        </authorList>
    </citation>
    <scope>NUCLEOTIDE SEQUENCE</scope>
</reference>
<evidence type="ECO:0000256" key="5">
    <source>
        <dbReference type="ARBA" id="ARBA00023136"/>
    </source>
</evidence>
<evidence type="ECO:0000259" key="7">
    <source>
        <dbReference type="Pfam" id="PF01578"/>
    </source>
</evidence>
<name>A0A1W1EDK8_9ZZZZ</name>
<feature type="transmembrane region" description="Helical" evidence="6">
    <location>
        <begin position="799"/>
        <end position="815"/>
    </location>
</feature>
<accession>A0A1W1EDK8</accession>
<dbReference type="GO" id="GO:0017004">
    <property type="term" value="P:cytochrome complex assembly"/>
    <property type="evidence" value="ECO:0007669"/>
    <property type="project" value="UniProtKB-KW"/>
</dbReference>
<feature type="transmembrane region" description="Helical" evidence="6">
    <location>
        <begin position="822"/>
        <end position="841"/>
    </location>
</feature>
<gene>
    <name evidence="9" type="ORF">MNB_SV-5-1232</name>
</gene>
<evidence type="ECO:0000256" key="6">
    <source>
        <dbReference type="SAM" id="Phobius"/>
    </source>
</evidence>
<feature type="transmembrane region" description="Helical" evidence="6">
    <location>
        <begin position="908"/>
        <end position="929"/>
    </location>
</feature>
<feature type="transmembrane region" description="Helical" evidence="6">
    <location>
        <begin position="861"/>
        <end position="887"/>
    </location>
</feature>
<feature type="transmembrane region" description="Helical" evidence="6">
    <location>
        <begin position="765"/>
        <end position="787"/>
    </location>
</feature>
<dbReference type="InterPro" id="IPR002541">
    <property type="entry name" value="Cyt_c_assembly"/>
</dbReference>
<protein>
    <submittedName>
        <fullName evidence="9">Putative cytochrome C-type biogenesis protein</fullName>
    </submittedName>
</protein>
<dbReference type="Pfam" id="PF05140">
    <property type="entry name" value="ResB"/>
    <property type="match status" value="1"/>
</dbReference>
<keyword evidence="5 6" id="KW-0472">Membrane</keyword>
<evidence type="ECO:0000256" key="3">
    <source>
        <dbReference type="ARBA" id="ARBA00022748"/>
    </source>
</evidence>
<proteinExistence type="predicted"/>
<keyword evidence="4 6" id="KW-1133">Transmembrane helix</keyword>
<dbReference type="PANTHER" id="PTHR30071">
    <property type="entry name" value="HEME EXPORTER PROTEIN C"/>
    <property type="match status" value="1"/>
</dbReference>
<evidence type="ECO:0000313" key="9">
    <source>
        <dbReference type="EMBL" id="SFZ98135.1"/>
    </source>
</evidence>
<organism evidence="9">
    <name type="scientific">hydrothermal vent metagenome</name>
    <dbReference type="NCBI Taxonomy" id="652676"/>
    <lineage>
        <taxon>unclassified sequences</taxon>
        <taxon>metagenomes</taxon>
        <taxon>ecological metagenomes</taxon>
    </lineage>
</organism>
<sequence length="1031" mass="116665">MLKRILSMKMAVVVLFIFGVLIGTATFIENDYGTQTAQALIYKAKWFEFFLAYFIIILIYQIFKYKSYKTKFPVFLYHFSFIVIALGALTTRYIGYEGIMHIREGQETNKMVSDTKVLEFFAKNGKDTALFEKELYFSTMSKNSLNKSLTVGDKDVNIELVKYLPSYTNEVVADPKGSTILEMKISANGKGDIHYFKAGKIKDFGKFYVAYDAKNILNDKPTFEITTTDNGELRVKFPYILKTLDMGTKESAELDSGDNVFHTRMLYQFGGNAIVLKEIHEKSTLKTVSHDLKSSSSKAEFIQMKISVGDKSRVETFKVNKGEIAKLRKFTLDGVEINMRIGAKLIELPFSIKLDKFKLDRYPGSMTPSSYASDVVLIDKEQNLNMPYEIYMNHILDHRNYRFFQSSYDPDEKGTILSVNHDPGTWPTYLGYILLTLGMLWSLFIPNGRFQKLLKGARKLQDTAIVALVALFLAFSPQNAQASAPTVDASVLKQMSAYDQDHAKKFGMLAVQDHMGRMKPMDTIAHEVISKITGKTSMFDLEPNQMFLGMIMQPELYQKIPMIKVGHKKIALDLGLPEDAKYAKFSDFFDAKEGAYKLYKQVSEASIKKPLEKSQYDKELIKIDERVNVSYMVYQGTLMRIFPKPNDANNKWYAPMDALKSFNKEDIEKVKMSISAYFLMINQAIKDGNWANANLALRGIQKYQKTYGSEVLPSAKHIEVEIWYNKLGLFGKLVPLYLLLGLALIILAFINVLKPSFSMKWIMRVSWSILIFGFLVHVLGMAIRWYIAGHAPWSNAYESIVFIAASTVFAGIVLARKSPFALAGAAILAGVTMAVAHMNFINPEITTLVPVLKSYWLMIHVATIISGDGFLGLGSILSFLVLVLFIIRGKNGDANIDRSIKELTNLSEMAIIIGLFLYTIGNFLGGVWANESWGRYWGWDSKETWAAVTILIYAAVIHLRFIPSLKSAFVYNVASLWAYSTVIMTYFGVNYYLSGLHSYAAGDPIPMPVWVYYTVAGLFVLTLLAYRNRKV</sequence>
<dbReference type="GO" id="GO:0020037">
    <property type="term" value="F:heme binding"/>
    <property type="evidence" value="ECO:0007669"/>
    <property type="project" value="InterPro"/>
</dbReference>
<feature type="domain" description="ResB-like" evidence="8">
    <location>
        <begin position="338"/>
        <end position="411"/>
    </location>
</feature>
<keyword evidence="3" id="KW-0201">Cytochrome c-type biogenesis</keyword>